<feature type="transmembrane region" description="Helical" evidence="2">
    <location>
        <begin position="89"/>
        <end position="106"/>
    </location>
</feature>
<dbReference type="EMBL" id="NUYN01000017">
    <property type="protein sequence ID" value="PFN26018.1"/>
    <property type="molecule type" value="Genomic_DNA"/>
</dbReference>
<reference evidence="3 4" key="1">
    <citation type="submission" date="2017-09" db="EMBL/GenBank/DDBJ databases">
        <title>Large-scale bioinformatics analysis of Bacillus genomes uncovers conserved roles of natural products in bacterial physiology.</title>
        <authorList>
            <consortium name="Agbiome Team Llc"/>
            <person name="Bleich R.M."/>
            <person name="Grubbs K.J."/>
            <person name="Santa Maria K.C."/>
            <person name="Allen S.E."/>
            <person name="Farag S."/>
            <person name="Shank E.A."/>
            <person name="Bowers A."/>
        </authorList>
    </citation>
    <scope>NUCLEOTIDE SEQUENCE [LARGE SCALE GENOMIC DNA]</scope>
    <source>
        <strain evidence="3 4">AFS076905</strain>
    </source>
</reference>
<dbReference type="AlphaFoldDB" id="A0A2B1KR73"/>
<evidence type="ECO:0008006" key="5">
    <source>
        <dbReference type="Google" id="ProtNLM"/>
    </source>
</evidence>
<dbReference type="RefSeq" id="WP_098540488.1">
    <property type="nucleotide sequence ID" value="NZ_NUYN01000017.1"/>
</dbReference>
<name>A0A2B1KR73_BACCE</name>
<evidence type="ECO:0000313" key="3">
    <source>
        <dbReference type="EMBL" id="PFN26018.1"/>
    </source>
</evidence>
<evidence type="ECO:0000256" key="1">
    <source>
        <dbReference type="ARBA" id="ARBA00004651"/>
    </source>
</evidence>
<sequence>MQKNAPSEKISLKQALKIPLLWQLTVIYFRISIVSWRTAAWMPSYMVKVRDLDLVSMGAVSIIPTIMGLITILFTGWLLDKYIVGREKCLIVLGALIEMISLYFFYQRPKPISYLYIIL</sequence>
<keyword evidence="2" id="KW-0472">Membrane</keyword>
<dbReference type="Gene3D" id="1.20.1250.20">
    <property type="entry name" value="MFS general substrate transporter like domains"/>
    <property type="match status" value="1"/>
</dbReference>
<evidence type="ECO:0000313" key="4">
    <source>
        <dbReference type="Proteomes" id="UP000225182"/>
    </source>
</evidence>
<comment type="subcellular location">
    <subcellularLocation>
        <location evidence="1">Cell membrane</location>
        <topology evidence="1">Multi-pass membrane protein</topology>
    </subcellularLocation>
</comment>
<organism evidence="3 4">
    <name type="scientific">Bacillus cereus</name>
    <dbReference type="NCBI Taxonomy" id="1396"/>
    <lineage>
        <taxon>Bacteria</taxon>
        <taxon>Bacillati</taxon>
        <taxon>Bacillota</taxon>
        <taxon>Bacilli</taxon>
        <taxon>Bacillales</taxon>
        <taxon>Bacillaceae</taxon>
        <taxon>Bacillus</taxon>
        <taxon>Bacillus cereus group</taxon>
    </lineage>
</organism>
<dbReference type="Proteomes" id="UP000225182">
    <property type="component" value="Unassembled WGS sequence"/>
</dbReference>
<gene>
    <name evidence="3" type="ORF">COJ50_12625</name>
</gene>
<protein>
    <recommendedName>
        <fullName evidence="5">MFS transporter</fullName>
    </recommendedName>
</protein>
<evidence type="ECO:0000256" key="2">
    <source>
        <dbReference type="SAM" id="Phobius"/>
    </source>
</evidence>
<comment type="caution">
    <text evidence="3">The sequence shown here is derived from an EMBL/GenBank/DDBJ whole genome shotgun (WGS) entry which is preliminary data.</text>
</comment>
<keyword evidence="2" id="KW-0812">Transmembrane</keyword>
<proteinExistence type="predicted"/>
<keyword evidence="2" id="KW-1133">Transmembrane helix</keyword>
<dbReference type="GO" id="GO:0022857">
    <property type="term" value="F:transmembrane transporter activity"/>
    <property type="evidence" value="ECO:0007669"/>
    <property type="project" value="InterPro"/>
</dbReference>
<dbReference type="InterPro" id="IPR036259">
    <property type="entry name" value="MFS_trans_sf"/>
</dbReference>
<accession>A0A2B1KR73</accession>
<dbReference type="InterPro" id="IPR011701">
    <property type="entry name" value="MFS"/>
</dbReference>
<dbReference type="Pfam" id="PF07690">
    <property type="entry name" value="MFS_1"/>
    <property type="match status" value="1"/>
</dbReference>
<feature type="transmembrane region" description="Helical" evidence="2">
    <location>
        <begin position="20"/>
        <end position="42"/>
    </location>
</feature>
<dbReference type="GO" id="GO:0005886">
    <property type="term" value="C:plasma membrane"/>
    <property type="evidence" value="ECO:0007669"/>
    <property type="project" value="UniProtKB-SubCell"/>
</dbReference>
<feature type="transmembrane region" description="Helical" evidence="2">
    <location>
        <begin position="54"/>
        <end position="77"/>
    </location>
</feature>
<dbReference type="SUPFAM" id="SSF103473">
    <property type="entry name" value="MFS general substrate transporter"/>
    <property type="match status" value="1"/>
</dbReference>